<reference evidence="1" key="2">
    <citation type="submission" date="2020-11" db="EMBL/GenBank/DDBJ databases">
        <authorList>
            <person name="McCartney M.A."/>
            <person name="Auch B."/>
            <person name="Kono T."/>
            <person name="Mallez S."/>
            <person name="Becker A."/>
            <person name="Gohl D.M."/>
            <person name="Silverstein K.A.T."/>
            <person name="Koren S."/>
            <person name="Bechman K.B."/>
            <person name="Herman A."/>
            <person name="Abrahante J.E."/>
            <person name="Garbe J."/>
        </authorList>
    </citation>
    <scope>NUCLEOTIDE SEQUENCE</scope>
    <source>
        <strain evidence="1">Duluth1</strain>
        <tissue evidence="1">Whole animal</tissue>
    </source>
</reference>
<organism evidence="1 2">
    <name type="scientific">Dreissena polymorpha</name>
    <name type="common">Zebra mussel</name>
    <name type="synonym">Mytilus polymorpha</name>
    <dbReference type="NCBI Taxonomy" id="45954"/>
    <lineage>
        <taxon>Eukaryota</taxon>
        <taxon>Metazoa</taxon>
        <taxon>Spiralia</taxon>
        <taxon>Lophotrochozoa</taxon>
        <taxon>Mollusca</taxon>
        <taxon>Bivalvia</taxon>
        <taxon>Autobranchia</taxon>
        <taxon>Heteroconchia</taxon>
        <taxon>Euheterodonta</taxon>
        <taxon>Imparidentia</taxon>
        <taxon>Neoheterodontei</taxon>
        <taxon>Myida</taxon>
        <taxon>Dreissenoidea</taxon>
        <taxon>Dreissenidae</taxon>
        <taxon>Dreissena</taxon>
    </lineage>
</organism>
<dbReference type="Proteomes" id="UP000828390">
    <property type="component" value="Unassembled WGS sequence"/>
</dbReference>
<evidence type="ECO:0000313" key="2">
    <source>
        <dbReference type="Proteomes" id="UP000828390"/>
    </source>
</evidence>
<reference evidence="1" key="1">
    <citation type="journal article" date="2019" name="bioRxiv">
        <title>The Genome of the Zebra Mussel, Dreissena polymorpha: A Resource for Invasive Species Research.</title>
        <authorList>
            <person name="McCartney M.A."/>
            <person name="Auch B."/>
            <person name="Kono T."/>
            <person name="Mallez S."/>
            <person name="Zhang Y."/>
            <person name="Obille A."/>
            <person name="Becker A."/>
            <person name="Abrahante J.E."/>
            <person name="Garbe J."/>
            <person name="Badalamenti J.P."/>
            <person name="Herman A."/>
            <person name="Mangelson H."/>
            <person name="Liachko I."/>
            <person name="Sullivan S."/>
            <person name="Sone E.D."/>
            <person name="Koren S."/>
            <person name="Silverstein K.A.T."/>
            <person name="Beckman K.B."/>
            <person name="Gohl D.M."/>
        </authorList>
    </citation>
    <scope>NUCLEOTIDE SEQUENCE</scope>
    <source>
        <strain evidence="1">Duluth1</strain>
        <tissue evidence="1">Whole animal</tissue>
    </source>
</reference>
<accession>A0A9D4JGW0</accession>
<dbReference type="EMBL" id="JAIWYP010000006">
    <property type="protein sequence ID" value="KAH3809614.1"/>
    <property type="molecule type" value="Genomic_DNA"/>
</dbReference>
<comment type="caution">
    <text evidence="1">The sequence shown here is derived from an EMBL/GenBank/DDBJ whole genome shotgun (WGS) entry which is preliminary data.</text>
</comment>
<keyword evidence="2" id="KW-1185">Reference proteome</keyword>
<protein>
    <submittedName>
        <fullName evidence="1">Uncharacterized protein</fullName>
    </submittedName>
</protein>
<proteinExistence type="predicted"/>
<sequence>MTNSTNNTIEDIPKDDDKLAEVNSFKFFGATLAKDGSSIAKVRIKIAKTISAIARLRNCMHTLYAG</sequence>
<evidence type="ECO:0000313" key="1">
    <source>
        <dbReference type="EMBL" id="KAH3809614.1"/>
    </source>
</evidence>
<gene>
    <name evidence="1" type="ORF">DPMN_137988</name>
</gene>
<name>A0A9D4JGW0_DREPO</name>
<dbReference type="AlphaFoldDB" id="A0A9D4JGW0"/>